<evidence type="ECO:0000313" key="3">
    <source>
        <dbReference type="Proteomes" id="UP000775872"/>
    </source>
</evidence>
<feature type="region of interest" description="Disordered" evidence="1">
    <location>
        <begin position="64"/>
        <end position="84"/>
    </location>
</feature>
<accession>A0A9N9ZQ69</accession>
<protein>
    <submittedName>
        <fullName evidence="2">Uncharacterized protein</fullName>
    </submittedName>
</protein>
<dbReference type="EMBL" id="CABFOC020000091">
    <property type="protein sequence ID" value="CAH0059159.1"/>
    <property type="molecule type" value="Genomic_DNA"/>
</dbReference>
<evidence type="ECO:0000313" key="2">
    <source>
        <dbReference type="EMBL" id="CAH0059159.1"/>
    </source>
</evidence>
<sequence>MWDAMRGGKAAHRGRALGSGDATHTGDADQESTIGIRYKRHHRACPLLALARYDTAKYQVPPARYRPGPAALNSSPKPRPPSTVWSVSANPLHHHCTTPSLALSKAFAPGSMLVRQRQCQDRILPPIEPS</sequence>
<proteinExistence type="predicted"/>
<keyword evidence="3" id="KW-1185">Reference proteome</keyword>
<comment type="caution">
    <text evidence="2">The sequence shown here is derived from an EMBL/GenBank/DDBJ whole genome shotgun (WGS) entry which is preliminary data.</text>
</comment>
<reference evidence="2" key="1">
    <citation type="submission" date="2021-10" db="EMBL/GenBank/DDBJ databases">
        <authorList>
            <person name="Piombo E."/>
        </authorList>
    </citation>
    <scope>NUCLEOTIDE SEQUENCE</scope>
</reference>
<dbReference type="AlphaFoldDB" id="A0A9N9ZQ69"/>
<name>A0A9N9ZQ69_9HYPO</name>
<gene>
    <name evidence="2" type="ORF">CSOL1703_00008194</name>
</gene>
<dbReference type="Proteomes" id="UP000775872">
    <property type="component" value="Unassembled WGS sequence"/>
</dbReference>
<feature type="region of interest" description="Disordered" evidence="1">
    <location>
        <begin position="1"/>
        <end position="34"/>
    </location>
</feature>
<evidence type="ECO:0000256" key="1">
    <source>
        <dbReference type="SAM" id="MobiDB-lite"/>
    </source>
</evidence>
<organism evidence="2 3">
    <name type="scientific">Clonostachys solani</name>
    <dbReference type="NCBI Taxonomy" id="160281"/>
    <lineage>
        <taxon>Eukaryota</taxon>
        <taxon>Fungi</taxon>
        <taxon>Dikarya</taxon>
        <taxon>Ascomycota</taxon>
        <taxon>Pezizomycotina</taxon>
        <taxon>Sordariomycetes</taxon>
        <taxon>Hypocreomycetidae</taxon>
        <taxon>Hypocreales</taxon>
        <taxon>Bionectriaceae</taxon>
        <taxon>Clonostachys</taxon>
    </lineage>
</organism>